<evidence type="ECO:0000256" key="4">
    <source>
        <dbReference type="RuleBase" id="RU362026"/>
    </source>
</evidence>
<dbReference type="AlphaFoldDB" id="A0A412PBS0"/>
<feature type="domain" description="DNA methylase N-4/N-6" evidence="5">
    <location>
        <begin position="29"/>
        <end position="87"/>
    </location>
</feature>
<dbReference type="GO" id="GO:0008170">
    <property type="term" value="F:N-methyltransferase activity"/>
    <property type="evidence" value="ECO:0007669"/>
    <property type="project" value="InterPro"/>
</dbReference>
<sequence>MKSPEEISFAVSSQDWEFANEDTQYASHNIHRYSGKFIPQIARSAIQLLTEPQEIVFDPYLGSGTTALEAILLNRKCIGVDINPLAILISKVKTTVLPVDELEEFRGRLIESVNIFDDGQLSFSYYDHLYKGSLSSPEDSERYADLWNKKWYQDHVLRQLIMIYDVIEGIPEEELRDIAKVAFSDILRKSSNASSKYPNVMYDKNHPEKKLPLKSFIASFTDVINNLIDLSRRVGDTHYKCQIMLDNNTSLSLDDESVDAIVTHPPYIAAVPYAEYGSLSLEWLGYSSKELDSKLTGGKRHSKDVAVRFEKDYKQMIRETYRVLKRGRYAFFMVGNPTANGHVVDLHEMTIRLAQEQGFKDICTAVRSGMNRRGNKMGAESLVFLQKD</sequence>
<dbReference type="GO" id="GO:0003677">
    <property type="term" value="F:DNA binding"/>
    <property type="evidence" value="ECO:0007669"/>
    <property type="project" value="InterPro"/>
</dbReference>
<dbReference type="Pfam" id="PF01555">
    <property type="entry name" value="N6_N4_Mtase"/>
    <property type="match status" value="1"/>
</dbReference>
<dbReference type="EMBL" id="QRWX01000004">
    <property type="protein sequence ID" value="RGT54304.1"/>
    <property type="molecule type" value="Genomic_DNA"/>
</dbReference>
<dbReference type="PRINTS" id="PR00508">
    <property type="entry name" value="S21N4MTFRASE"/>
</dbReference>
<organism evidence="6 7">
    <name type="scientific">Solobacterium moorei</name>
    <dbReference type="NCBI Taxonomy" id="102148"/>
    <lineage>
        <taxon>Bacteria</taxon>
        <taxon>Bacillati</taxon>
        <taxon>Bacillota</taxon>
        <taxon>Erysipelotrichia</taxon>
        <taxon>Erysipelotrichales</taxon>
        <taxon>Erysipelotrichaceae</taxon>
        <taxon>Solobacterium</taxon>
    </lineage>
</organism>
<dbReference type="InterPro" id="IPR002941">
    <property type="entry name" value="DNA_methylase_N4/N6"/>
</dbReference>
<evidence type="ECO:0000256" key="1">
    <source>
        <dbReference type="ARBA" id="ARBA00022603"/>
    </source>
</evidence>
<dbReference type="EC" id="2.1.1.-" evidence="4"/>
<protein>
    <recommendedName>
        <fullName evidence="4">Methyltransferase</fullName>
        <ecNumber evidence="4">2.1.1.-</ecNumber>
    </recommendedName>
</protein>
<comment type="caution">
    <text evidence="6">The sequence shown here is derived from an EMBL/GenBank/DDBJ whole genome shotgun (WGS) entry which is preliminary data.</text>
</comment>
<comment type="similarity">
    <text evidence="4">Belongs to the N(4)/N(6)-methyltransferase family.</text>
</comment>
<proteinExistence type="inferred from homology"/>
<dbReference type="InterPro" id="IPR001091">
    <property type="entry name" value="RM_Methyltransferase"/>
</dbReference>
<evidence type="ECO:0000256" key="3">
    <source>
        <dbReference type="ARBA" id="ARBA00022747"/>
    </source>
</evidence>
<dbReference type="InterPro" id="IPR029063">
    <property type="entry name" value="SAM-dependent_MTases_sf"/>
</dbReference>
<dbReference type="GO" id="GO:0032259">
    <property type="term" value="P:methylation"/>
    <property type="evidence" value="ECO:0007669"/>
    <property type="project" value="UniProtKB-KW"/>
</dbReference>
<evidence type="ECO:0000313" key="7">
    <source>
        <dbReference type="Proteomes" id="UP000284731"/>
    </source>
</evidence>
<accession>A0A412PBS0</accession>
<dbReference type="Proteomes" id="UP000284731">
    <property type="component" value="Unassembled WGS sequence"/>
</dbReference>
<name>A0A412PBS0_9FIRM</name>
<evidence type="ECO:0000313" key="6">
    <source>
        <dbReference type="EMBL" id="RGT54304.1"/>
    </source>
</evidence>
<keyword evidence="3" id="KW-0680">Restriction system</keyword>
<dbReference type="SUPFAM" id="SSF53335">
    <property type="entry name" value="S-adenosyl-L-methionine-dependent methyltransferases"/>
    <property type="match status" value="2"/>
</dbReference>
<evidence type="ECO:0000259" key="5">
    <source>
        <dbReference type="Pfam" id="PF01555"/>
    </source>
</evidence>
<keyword evidence="2" id="KW-0808">Transferase</keyword>
<gene>
    <name evidence="6" type="ORF">DWX20_09070</name>
</gene>
<keyword evidence="1" id="KW-0489">Methyltransferase</keyword>
<evidence type="ECO:0000256" key="2">
    <source>
        <dbReference type="ARBA" id="ARBA00022679"/>
    </source>
</evidence>
<dbReference type="RefSeq" id="WP_118765273.1">
    <property type="nucleotide sequence ID" value="NZ_CABJCF010000004.1"/>
</dbReference>
<reference evidence="6 7" key="1">
    <citation type="submission" date="2018-08" db="EMBL/GenBank/DDBJ databases">
        <title>A genome reference for cultivated species of the human gut microbiota.</title>
        <authorList>
            <person name="Zou Y."/>
            <person name="Xue W."/>
            <person name="Luo G."/>
        </authorList>
    </citation>
    <scope>NUCLEOTIDE SEQUENCE [LARGE SCALE GENOMIC DNA]</scope>
    <source>
        <strain evidence="6 7">AF18-46</strain>
    </source>
</reference>
<dbReference type="GO" id="GO:0009307">
    <property type="term" value="P:DNA restriction-modification system"/>
    <property type="evidence" value="ECO:0007669"/>
    <property type="project" value="UniProtKB-KW"/>
</dbReference>
<dbReference type="Gene3D" id="3.40.50.150">
    <property type="entry name" value="Vaccinia Virus protein VP39"/>
    <property type="match status" value="2"/>
</dbReference>